<dbReference type="InterPro" id="IPR003772">
    <property type="entry name" value="YceD"/>
</dbReference>
<proteinExistence type="predicted"/>
<sequence length="186" mass="21433">MKWALSELNKFRGSQVDFEETIDLNASLEQREPSIIDISPIKVNGFLKVDELGYYAHMTVETILTVPSSRSLEPVELPLDLIIDEEYMTPRQYDALKDVPEDDKNLIIVLEKDLIDLTEAIEDFILLNLPLQVLTEEEKQSTELPKGDFWQVVSEDDIIEELESETQSTIDPRLAKLSDFFKEDEQ</sequence>
<dbReference type="Pfam" id="PF02620">
    <property type="entry name" value="YceD"/>
    <property type="match status" value="1"/>
</dbReference>
<name>A0A1J0A5N0_9ENTE</name>
<dbReference type="STRING" id="519472.BHY08_05020"/>
<organism evidence="1 2">
    <name type="scientific">Vagococcus teuberi</name>
    <dbReference type="NCBI Taxonomy" id="519472"/>
    <lineage>
        <taxon>Bacteria</taxon>
        <taxon>Bacillati</taxon>
        <taxon>Bacillota</taxon>
        <taxon>Bacilli</taxon>
        <taxon>Lactobacillales</taxon>
        <taxon>Enterococcaceae</taxon>
        <taxon>Vagococcus</taxon>
    </lineage>
</organism>
<protein>
    <submittedName>
        <fullName evidence="1">Nucleic acid-binding protein</fullName>
    </submittedName>
</protein>
<accession>A0A1J0A5N0</accession>
<dbReference type="RefSeq" id="WP_071456832.1">
    <property type="nucleotide sequence ID" value="NZ_CABJEN010000001.1"/>
</dbReference>
<reference evidence="1 2" key="1">
    <citation type="submission" date="2016-09" db="EMBL/GenBank/DDBJ databases">
        <title>Vagococcus teuberi sp. nov., isolated from the Malian artisanal sour milk fene.</title>
        <authorList>
            <person name="Wullschleger S."/>
            <person name="Seifert C."/>
            <person name="Baumgartner S."/>
            <person name="Lacroix C."/>
            <person name="Bonfoh B."/>
            <person name="Stevens M.J."/>
            <person name="Meile L."/>
        </authorList>
    </citation>
    <scope>NUCLEOTIDE SEQUENCE [LARGE SCALE GENOMIC DNA]</scope>
    <source>
        <strain evidence="1 2">DSM 21459</strain>
    </source>
</reference>
<dbReference type="OrthoDB" id="9790372at2"/>
<dbReference type="EMBL" id="CP017267">
    <property type="protein sequence ID" value="APB31243.1"/>
    <property type="molecule type" value="Genomic_DNA"/>
</dbReference>
<evidence type="ECO:0000313" key="1">
    <source>
        <dbReference type="EMBL" id="APB31243.1"/>
    </source>
</evidence>
<dbReference type="Proteomes" id="UP000191200">
    <property type="component" value="Chromosome"/>
</dbReference>
<dbReference type="AlphaFoldDB" id="A0A1J0A5N0"/>
<evidence type="ECO:0000313" key="2">
    <source>
        <dbReference type="Proteomes" id="UP000191200"/>
    </source>
</evidence>
<gene>
    <name evidence="1" type="ORF">BHY08_05020</name>
</gene>
<dbReference type="KEGG" id="vte:BHY08_05020"/>
<keyword evidence="2" id="KW-1185">Reference proteome</keyword>